<evidence type="ECO:0000256" key="1">
    <source>
        <dbReference type="SAM" id="MobiDB-lite"/>
    </source>
</evidence>
<dbReference type="Pfam" id="PF10697">
    <property type="entry name" value="DUF2502"/>
    <property type="match status" value="1"/>
</dbReference>
<evidence type="ECO:0000313" key="3">
    <source>
        <dbReference type="EMBL" id="MEC5388214.1"/>
    </source>
</evidence>
<accession>A0ABU6K9F1</accession>
<keyword evidence="2" id="KW-0732">Signal</keyword>
<feature type="signal peptide" evidence="2">
    <location>
        <begin position="1"/>
        <end position="19"/>
    </location>
</feature>
<reference evidence="3 4" key="1">
    <citation type="submission" date="2024-01" db="EMBL/GenBank/DDBJ databases">
        <title>Uliginosibacterium soil sp. nov.</title>
        <authorList>
            <person name="Lv Y."/>
        </authorList>
    </citation>
    <scope>NUCLEOTIDE SEQUENCE [LARGE SCALE GENOMIC DNA]</scope>
    <source>
        <strain evidence="3 4">H3</strain>
    </source>
</reference>
<dbReference type="InterPro" id="IPR019638">
    <property type="entry name" value="DUF2502"/>
</dbReference>
<comment type="caution">
    <text evidence="3">The sequence shown here is derived from an EMBL/GenBank/DDBJ whole genome shotgun (WGS) entry which is preliminary data.</text>
</comment>
<dbReference type="EMBL" id="JAYXHS010000005">
    <property type="protein sequence ID" value="MEC5388214.1"/>
    <property type="molecule type" value="Genomic_DNA"/>
</dbReference>
<evidence type="ECO:0000256" key="2">
    <source>
        <dbReference type="SAM" id="SignalP"/>
    </source>
</evidence>
<organism evidence="3 4">
    <name type="scientific">Uliginosibacterium silvisoli</name>
    <dbReference type="NCBI Taxonomy" id="3114758"/>
    <lineage>
        <taxon>Bacteria</taxon>
        <taxon>Pseudomonadati</taxon>
        <taxon>Pseudomonadota</taxon>
        <taxon>Betaproteobacteria</taxon>
        <taxon>Rhodocyclales</taxon>
        <taxon>Zoogloeaceae</taxon>
        <taxon>Uliginosibacterium</taxon>
    </lineage>
</organism>
<dbReference type="RefSeq" id="WP_327601189.1">
    <property type="nucleotide sequence ID" value="NZ_JAYXHS010000005.1"/>
</dbReference>
<feature type="chain" id="PRO_5046747794" evidence="2">
    <location>
        <begin position="20"/>
        <end position="93"/>
    </location>
</feature>
<sequence>MTKSIIAIMLACSAWGASAADVQVDIGSARIQAPGVSITFGSRDSRGYYWDGGEYRDQDYWRKHNGPKGEKYYTGRGKGNGGCPPGQAKKGKC</sequence>
<proteinExistence type="predicted"/>
<feature type="region of interest" description="Disordered" evidence="1">
    <location>
        <begin position="72"/>
        <end position="93"/>
    </location>
</feature>
<dbReference type="Proteomes" id="UP001331561">
    <property type="component" value="Unassembled WGS sequence"/>
</dbReference>
<gene>
    <name evidence="3" type="ORF">VVD49_20940</name>
</gene>
<evidence type="ECO:0000313" key="4">
    <source>
        <dbReference type="Proteomes" id="UP001331561"/>
    </source>
</evidence>
<keyword evidence="4" id="KW-1185">Reference proteome</keyword>
<name>A0ABU6K9F1_9RHOO</name>
<protein>
    <submittedName>
        <fullName evidence="3">DUF2502 domain-containing protein</fullName>
    </submittedName>
</protein>